<keyword evidence="4 8" id="KW-0812">Transmembrane</keyword>
<dbReference type="InterPro" id="IPR005744">
    <property type="entry name" value="Hy-lIII"/>
</dbReference>
<feature type="binding site" evidence="7">
    <location>
        <position position="196"/>
    </location>
    <ligand>
        <name>Zn(2+)</name>
        <dbReference type="ChEBI" id="CHEBI:29105"/>
    </ligand>
</feature>
<keyword evidence="5 8" id="KW-1133">Transmembrane helix</keyword>
<feature type="binding site" evidence="7">
    <location>
        <position position="200"/>
    </location>
    <ligand>
        <name>Zn(2+)</name>
        <dbReference type="ChEBI" id="CHEBI:29105"/>
    </ligand>
</feature>
<dbReference type="GO" id="GO:0140911">
    <property type="term" value="F:pore-forming activity"/>
    <property type="evidence" value="ECO:0007669"/>
    <property type="project" value="InterPro"/>
</dbReference>
<dbReference type="NCBIfam" id="NF011669">
    <property type="entry name" value="PRK15087.1"/>
    <property type="match status" value="1"/>
</dbReference>
<accession>A0A4R2FC25</accession>
<proteinExistence type="inferred from homology"/>
<dbReference type="Proteomes" id="UP000294832">
    <property type="component" value="Unassembled WGS sequence"/>
</dbReference>
<dbReference type="RefSeq" id="WP_133039617.1">
    <property type="nucleotide sequence ID" value="NZ_SLWF01000021.1"/>
</dbReference>
<dbReference type="GO" id="GO:0046872">
    <property type="term" value="F:metal ion binding"/>
    <property type="evidence" value="ECO:0007669"/>
    <property type="project" value="UniProtKB-KW"/>
</dbReference>
<evidence type="ECO:0000256" key="1">
    <source>
        <dbReference type="ARBA" id="ARBA00004651"/>
    </source>
</evidence>
<feature type="transmembrane region" description="Helical" evidence="8">
    <location>
        <begin position="87"/>
        <end position="110"/>
    </location>
</feature>
<evidence type="ECO:0000256" key="7">
    <source>
        <dbReference type="PIRSR" id="PIRSR604254-1"/>
    </source>
</evidence>
<reference evidence="9 10" key="1">
    <citation type="submission" date="2019-03" db="EMBL/GenBank/DDBJ databases">
        <title>Freshwater and sediment microbial communities from various areas in North America, analyzing microbe dynamics in response to fracking.</title>
        <authorList>
            <person name="Lamendella R."/>
        </authorList>
    </citation>
    <scope>NUCLEOTIDE SEQUENCE [LARGE SCALE GENOMIC DNA]</scope>
    <source>
        <strain evidence="9 10">74A</strain>
    </source>
</reference>
<feature type="binding site" evidence="7">
    <location>
        <position position="74"/>
    </location>
    <ligand>
        <name>Zn(2+)</name>
        <dbReference type="ChEBI" id="CHEBI:29105"/>
    </ligand>
</feature>
<dbReference type="NCBIfam" id="TIGR01065">
    <property type="entry name" value="hlyIII"/>
    <property type="match status" value="1"/>
</dbReference>
<protein>
    <submittedName>
        <fullName evidence="9">Hemolysin III</fullName>
    </submittedName>
</protein>
<evidence type="ECO:0000256" key="6">
    <source>
        <dbReference type="ARBA" id="ARBA00023136"/>
    </source>
</evidence>
<sequence length="221" mass="24320">MAVRAAEESIIGGYSLSEEVANSISHGLGVILGVVALTLMLTKGWNSLNTVQLTGVSIYGASFILLFLCSTLYHSIPQVRWKRRLKVLDHCAIYLLIAGTYTPMMLISMQGTNTEWVLIAIWSLAAGGVLFKSFFVHRFKVLSLTLYLVMGWLCMLILPQLIAHLSPKGFWLLVAGGLSYSVGVLFYAVKAIPFNHAIWHLFVLGGAVCHFLCIYLGVIPE</sequence>
<feature type="transmembrane region" description="Helical" evidence="8">
    <location>
        <begin position="142"/>
        <end position="163"/>
    </location>
</feature>
<evidence type="ECO:0000313" key="10">
    <source>
        <dbReference type="Proteomes" id="UP000294832"/>
    </source>
</evidence>
<dbReference type="AlphaFoldDB" id="A0A4R2FC25"/>
<dbReference type="InterPro" id="IPR004254">
    <property type="entry name" value="AdipoR/HlyIII-related"/>
</dbReference>
<keyword evidence="3" id="KW-1003">Cell membrane</keyword>
<organism evidence="9 10">
    <name type="scientific">Shewanella fodinae</name>
    <dbReference type="NCBI Taxonomy" id="552357"/>
    <lineage>
        <taxon>Bacteria</taxon>
        <taxon>Pseudomonadati</taxon>
        <taxon>Pseudomonadota</taxon>
        <taxon>Gammaproteobacteria</taxon>
        <taxon>Alteromonadales</taxon>
        <taxon>Shewanellaceae</taxon>
        <taxon>Shewanella</taxon>
    </lineage>
</organism>
<evidence type="ECO:0000256" key="2">
    <source>
        <dbReference type="ARBA" id="ARBA00008488"/>
    </source>
</evidence>
<keyword evidence="6 8" id="KW-0472">Membrane</keyword>
<dbReference type="PANTHER" id="PTHR20855">
    <property type="entry name" value="ADIPOR/PROGESTIN RECEPTOR-RELATED"/>
    <property type="match status" value="1"/>
</dbReference>
<evidence type="ECO:0000256" key="5">
    <source>
        <dbReference type="ARBA" id="ARBA00022989"/>
    </source>
</evidence>
<feature type="transmembrane region" description="Helical" evidence="8">
    <location>
        <begin position="201"/>
        <end position="219"/>
    </location>
</feature>
<dbReference type="OrthoDB" id="9813689at2"/>
<dbReference type="Pfam" id="PF03006">
    <property type="entry name" value="HlyIII"/>
    <property type="match status" value="1"/>
</dbReference>
<gene>
    <name evidence="9" type="ORF">EDC91_12121</name>
</gene>
<feature type="transmembrane region" description="Helical" evidence="8">
    <location>
        <begin position="169"/>
        <end position="189"/>
    </location>
</feature>
<dbReference type="PANTHER" id="PTHR20855:SF3">
    <property type="entry name" value="LD03007P"/>
    <property type="match status" value="1"/>
</dbReference>
<feature type="transmembrane region" description="Helical" evidence="8">
    <location>
        <begin position="53"/>
        <end position="75"/>
    </location>
</feature>
<keyword evidence="10" id="KW-1185">Reference proteome</keyword>
<comment type="similarity">
    <text evidence="2">Belongs to the UPF0073 (Hly-III) family.</text>
</comment>
<evidence type="ECO:0000256" key="8">
    <source>
        <dbReference type="SAM" id="Phobius"/>
    </source>
</evidence>
<feature type="transmembrane region" description="Helical" evidence="8">
    <location>
        <begin position="116"/>
        <end position="135"/>
    </location>
</feature>
<evidence type="ECO:0000313" key="9">
    <source>
        <dbReference type="EMBL" id="TCN81875.1"/>
    </source>
</evidence>
<dbReference type="EMBL" id="SLWF01000021">
    <property type="protein sequence ID" value="TCN81875.1"/>
    <property type="molecule type" value="Genomic_DNA"/>
</dbReference>
<comment type="caution">
    <text evidence="9">The sequence shown here is derived from an EMBL/GenBank/DDBJ whole genome shotgun (WGS) entry which is preliminary data.</text>
</comment>
<dbReference type="GO" id="GO:0005886">
    <property type="term" value="C:plasma membrane"/>
    <property type="evidence" value="ECO:0007669"/>
    <property type="project" value="UniProtKB-SubCell"/>
</dbReference>
<keyword evidence="7" id="KW-0862">Zinc</keyword>
<name>A0A4R2FC25_9GAMM</name>
<feature type="transmembrane region" description="Helical" evidence="8">
    <location>
        <begin position="20"/>
        <end position="41"/>
    </location>
</feature>
<evidence type="ECO:0000256" key="3">
    <source>
        <dbReference type="ARBA" id="ARBA00022475"/>
    </source>
</evidence>
<keyword evidence="7" id="KW-0479">Metal-binding</keyword>
<evidence type="ECO:0000256" key="4">
    <source>
        <dbReference type="ARBA" id="ARBA00022692"/>
    </source>
</evidence>
<comment type="subcellular location">
    <subcellularLocation>
        <location evidence="1">Cell membrane</location>
        <topology evidence="1">Multi-pass membrane protein</topology>
    </subcellularLocation>
</comment>